<dbReference type="PROSITE" id="PS51044">
    <property type="entry name" value="ZF_SP_RING"/>
    <property type="match status" value="1"/>
</dbReference>
<feature type="region of interest" description="Disordered" evidence="9">
    <location>
        <begin position="990"/>
        <end position="1026"/>
    </location>
</feature>
<feature type="compositionally biased region" description="Low complexity" evidence="9">
    <location>
        <begin position="1919"/>
        <end position="1947"/>
    </location>
</feature>
<dbReference type="Gene3D" id="1.10.10.10">
    <property type="entry name" value="Winged helix-like DNA-binding domain superfamily/Winged helix DNA-binding domain"/>
    <property type="match status" value="1"/>
</dbReference>
<dbReference type="InterPro" id="IPR031141">
    <property type="entry name" value="SIZ1/2_SP-RING"/>
</dbReference>
<dbReference type="PANTHER" id="PTHR13128:SF12">
    <property type="entry name" value="VACUOLAR PROTEIN-SORTING-ASSOCIATED PROTEIN 36"/>
    <property type="match status" value="1"/>
</dbReference>
<comment type="caution">
    <text evidence="13">The sequence shown here is derived from an EMBL/GenBank/DDBJ whole genome shotgun (WGS) entry which is preliminary data.</text>
</comment>
<feature type="region of interest" description="Disordered" evidence="9">
    <location>
        <begin position="163"/>
        <end position="198"/>
    </location>
</feature>
<evidence type="ECO:0000259" key="12">
    <source>
        <dbReference type="PROSITE" id="PS51495"/>
    </source>
</evidence>
<dbReference type="CDD" id="cd16792">
    <property type="entry name" value="SP-RING_Siz-like"/>
    <property type="match status" value="1"/>
</dbReference>
<dbReference type="Gene3D" id="2.60.120.780">
    <property type="entry name" value="PINIT domain"/>
    <property type="match status" value="1"/>
</dbReference>
<feature type="compositionally biased region" description="Pro residues" evidence="9">
    <location>
        <begin position="1501"/>
        <end position="1510"/>
    </location>
</feature>
<proteinExistence type="inferred from homology"/>
<feature type="domain" description="PINIT" evidence="11">
    <location>
        <begin position="1063"/>
        <end position="1227"/>
    </location>
</feature>
<keyword evidence="5 7" id="KW-0863">Zinc-finger</keyword>
<feature type="compositionally biased region" description="Polar residues" evidence="9">
    <location>
        <begin position="1748"/>
        <end position="1758"/>
    </location>
</feature>
<evidence type="ECO:0000256" key="1">
    <source>
        <dbReference type="ARBA" id="ARBA00004718"/>
    </source>
</evidence>
<dbReference type="Gene3D" id="3.30.40.10">
    <property type="entry name" value="Zinc/RING finger domain, C3HC4 (zinc finger)"/>
    <property type="match status" value="1"/>
</dbReference>
<feature type="compositionally biased region" description="Low complexity" evidence="9">
    <location>
        <begin position="1373"/>
        <end position="1384"/>
    </location>
</feature>
<dbReference type="InterPro" id="IPR004181">
    <property type="entry name" value="Znf_MIZ"/>
</dbReference>
<dbReference type="Pfam" id="PF11605">
    <property type="entry name" value="Vps36_ESCRT-II"/>
    <property type="match status" value="1"/>
</dbReference>
<keyword evidence="13" id="KW-0436">Ligase</keyword>
<feature type="compositionally biased region" description="Low complexity" evidence="9">
    <location>
        <begin position="286"/>
        <end position="306"/>
    </location>
</feature>
<evidence type="ECO:0000256" key="8">
    <source>
        <dbReference type="SAM" id="Coils"/>
    </source>
</evidence>
<evidence type="ECO:0000313" key="14">
    <source>
        <dbReference type="Proteomes" id="UP001176517"/>
    </source>
</evidence>
<feature type="compositionally biased region" description="Acidic residues" evidence="9">
    <location>
        <begin position="1612"/>
        <end position="1624"/>
    </location>
</feature>
<dbReference type="Gene3D" id="2.30.29.30">
    <property type="entry name" value="Pleckstrin-homology domain (PH domain)/Phosphotyrosine-binding domain (PTB)"/>
    <property type="match status" value="1"/>
</dbReference>
<feature type="compositionally biased region" description="Low complexity" evidence="9">
    <location>
        <begin position="1554"/>
        <end position="1566"/>
    </location>
</feature>
<feature type="compositionally biased region" description="Polar residues" evidence="9">
    <location>
        <begin position="181"/>
        <end position="196"/>
    </location>
</feature>
<dbReference type="Proteomes" id="UP001176517">
    <property type="component" value="Unassembled WGS sequence"/>
</dbReference>
<evidence type="ECO:0000256" key="4">
    <source>
        <dbReference type="ARBA" id="ARBA00022723"/>
    </source>
</evidence>
<dbReference type="Pfam" id="PF14324">
    <property type="entry name" value="PINIT"/>
    <property type="match status" value="1"/>
</dbReference>
<dbReference type="Pfam" id="PF04157">
    <property type="entry name" value="EAP30"/>
    <property type="match status" value="2"/>
</dbReference>
<feature type="compositionally biased region" description="Polar residues" evidence="9">
    <location>
        <begin position="1896"/>
        <end position="1918"/>
    </location>
</feature>
<dbReference type="GO" id="GO:0032266">
    <property type="term" value="F:phosphatidylinositol-3-phosphate binding"/>
    <property type="evidence" value="ECO:0007669"/>
    <property type="project" value="InterPro"/>
</dbReference>
<evidence type="ECO:0000256" key="7">
    <source>
        <dbReference type="PROSITE-ProRule" id="PRU00452"/>
    </source>
</evidence>
<feature type="coiled-coil region" evidence="8">
    <location>
        <begin position="378"/>
        <end position="405"/>
    </location>
</feature>
<feature type="compositionally biased region" description="Low complexity" evidence="9">
    <location>
        <begin position="1881"/>
        <end position="1895"/>
    </location>
</feature>
<dbReference type="InterPro" id="IPR021648">
    <property type="entry name" value="GLUE_dom"/>
</dbReference>
<gene>
    <name evidence="13" type="primary">pli1</name>
    <name evidence="13" type="ORF">OC846_001632</name>
</gene>
<accession>A0AAN6GTE3</accession>
<dbReference type="PANTHER" id="PTHR13128">
    <property type="entry name" value="VACUOLAR PROTEIN-SORTING-ASSOCIATED PROTEIN 36"/>
    <property type="match status" value="1"/>
</dbReference>
<dbReference type="GO" id="GO:0031902">
    <property type="term" value="C:late endosome membrane"/>
    <property type="evidence" value="ECO:0007669"/>
    <property type="project" value="TreeGrafter"/>
</dbReference>
<dbReference type="GO" id="GO:0000814">
    <property type="term" value="C:ESCRT II complex"/>
    <property type="evidence" value="ECO:0007669"/>
    <property type="project" value="InterPro"/>
</dbReference>
<dbReference type="EMBL" id="JAPDMZ010000025">
    <property type="protein sequence ID" value="KAK0555667.1"/>
    <property type="molecule type" value="Genomic_DNA"/>
</dbReference>
<feature type="compositionally biased region" description="Polar residues" evidence="9">
    <location>
        <begin position="1587"/>
        <end position="1598"/>
    </location>
</feature>
<feature type="region of interest" description="Disordered" evidence="9">
    <location>
        <begin position="744"/>
        <end position="763"/>
    </location>
</feature>
<feature type="region of interest" description="Disordered" evidence="9">
    <location>
        <begin position="241"/>
        <end position="311"/>
    </location>
</feature>
<dbReference type="SUPFAM" id="SSF50729">
    <property type="entry name" value="PH domain-like"/>
    <property type="match status" value="1"/>
</dbReference>
<keyword evidence="8" id="KW-0175">Coiled coil</keyword>
<feature type="region of interest" description="Disordered" evidence="9">
    <location>
        <begin position="1345"/>
        <end position="2005"/>
    </location>
</feature>
<dbReference type="GO" id="GO:0008270">
    <property type="term" value="F:zinc ion binding"/>
    <property type="evidence" value="ECO:0007669"/>
    <property type="project" value="UniProtKB-KW"/>
</dbReference>
<dbReference type="GO" id="GO:0043328">
    <property type="term" value="P:protein transport to vacuole involved in ubiquitin-dependent protein catabolic process via the multivesicular body sorting pathway"/>
    <property type="evidence" value="ECO:0007669"/>
    <property type="project" value="TreeGrafter"/>
</dbReference>
<organism evidence="13 14">
    <name type="scientific">Tilletia horrida</name>
    <dbReference type="NCBI Taxonomy" id="155126"/>
    <lineage>
        <taxon>Eukaryota</taxon>
        <taxon>Fungi</taxon>
        <taxon>Dikarya</taxon>
        <taxon>Basidiomycota</taxon>
        <taxon>Ustilaginomycotina</taxon>
        <taxon>Exobasidiomycetes</taxon>
        <taxon>Tilletiales</taxon>
        <taxon>Tilletiaceae</taxon>
        <taxon>Tilletia</taxon>
    </lineage>
</organism>
<dbReference type="InterPro" id="IPR037855">
    <property type="entry name" value="Vps36"/>
</dbReference>
<feature type="compositionally biased region" description="Polar residues" evidence="9">
    <location>
        <begin position="1421"/>
        <end position="1454"/>
    </location>
</feature>
<feature type="compositionally biased region" description="Basic and acidic residues" evidence="9">
    <location>
        <begin position="1654"/>
        <end position="1663"/>
    </location>
</feature>
<name>A0AAN6GTE3_9BASI</name>
<feature type="compositionally biased region" description="Gly residues" evidence="9">
    <location>
        <begin position="1736"/>
        <end position="1746"/>
    </location>
</feature>
<feature type="compositionally biased region" description="Polar residues" evidence="9">
    <location>
        <begin position="276"/>
        <end position="285"/>
    </location>
</feature>
<feature type="domain" description="SP-RING-type" evidence="10">
    <location>
        <begin position="1255"/>
        <end position="1336"/>
    </location>
</feature>
<evidence type="ECO:0000256" key="9">
    <source>
        <dbReference type="SAM" id="MobiDB-lite"/>
    </source>
</evidence>
<dbReference type="InterPro" id="IPR013083">
    <property type="entry name" value="Znf_RING/FYVE/PHD"/>
</dbReference>
<feature type="compositionally biased region" description="Low complexity" evidence="9">
    <location>
        <begin position="1972"/>
        <end position="2005"/>
    </location>
</feature>
<dbReference type="Gene3D" id="6.10.140.260">
    <property type="match status" value="1"/>
</dbReference>
<dbReference type="InterPro" id="IPR011993">
    <property type="entry name" value="PH-like_dom_sf"/>
</dbReference>
<feature type="compositionally biased region" description="Low complexity" evidence="9">
    <location>
        <begin position="1517"/>
        <end position="1531"/>
    </location>
</feature>
<evidence type="ECO:0000256" key="6">
    <source>
        <dbReference type="ARBA" id="ARBA00022833"/>
    </source>
</evidence>
<keyword evidence="4" id="KW-0479">Metal-binding</keyword>
<feature type="compositionally biased region" description="Acidic residues" evidence="9">
    <location>
        <begin position="1673"/>
        <end position="1682"/>
    </location>
</feature>
<dbReference type="GO" id="GO:0016874">
    <property type="term" value="F:ligase activity"/>
    <property type="evidence" value="ECO:0007669"/>
    <property type="project" value="UniProtKB-KW"/>
</dbReference>
<evidence type="ECO:0000256" key="3">
    <source>
        <dbReference type="ARBA" id="ARBA00009697"/>
    </source>
</evidence>
<feature type="compositionally biased region" description="Polar residues" evidence="9">
    <location>
        <begin position="746"/>
        <end position="756"/>
    </location>
</feature>
<dbReference type="InterPro" id="IPR038654">
    <property type="entry name" value="PINIT_sf"/>
</dbReference>
<evidence type="ECO:0000313" key="13">
    <source>
        <dbReference type="EMBL" id="KAK0555667.1"/>
    </source>
</evidence>
<evidence type="ECO:0000259" key="10">
    <source>
        <dbReference type="PROSITE" id="PS51044"/>
    </source>
</evidence>
<protein>
    <submittedName>
        <fullName evidence="13">E3 SUMO-protein ligase pli1</fullName>
    </submittedName>
</protein>
<dbReference type="InterPro" id="IPR036388">
    <property type="entry name" value="WH-like_DNA-bd_sf"/>
</dbReference>
<feature type="compositionally biased region" description="Low complexity" evidence="9">
    <location>
        <begin position="1005"/>
        <end position="1026"/>
    </location>
</feature>
<dbReference type="InterPro" id="IPR040608">
    <property type="entry name" value="Snf8/Vps36"/>
</dbReference>
<feature type="region of interest" description="Disordered" evidence="9">
    <location>
        <begin position="769"/>
        <end position="790"/>
    </location>
</feature>
<keyword evidence="6" id="KW-0862">Zinc</keyword>
<comment type="similarity">
    <text evidence="3">Belongs to the VPS36 family.</text>
</comment>
<comment type="similarity">
    <text evidence="2">Belongs to the PIAS family.</text>
</comment>
<evidence type="ECO:0000256" key="2">
    <source>
        <dbReference type="ARBA" id="ARBA00005383"/>
    </source>
</evidence>
<feature type="compositionally biased region" description="Basic and acidic residues" evidence="9">
    <location>
        <begin position="1347"/>
        <end position="1356"/>
    </location>
</feature>
<feature type="compositionally biased region" description="Low complexity" evidence="9">
    <location>
        <begin position="247"/>
        <end position="267"/>
    </location>
</feature>
<comment type="pathway">
    <text evidence="1">Protein modification; protein sumoylation.</text>
</comment>
<feature type="compositionally biased region" description="Low complexity" evidence="9">
    <location>
        <begin position="1759"/>
        <end position="1793"/>
    </location>
</feature>
<feature type="region of interest" description="Disordered" evidence="9">
    <location>
        <begin position="103"/>
        <end position="126"/>
    </location>
</feature>
<dbReference type="InterPro" id="IPR023321">
    <property type="entry name" value="PINIT"/>
</dbReference>
<feature type="compositionally biased region" description="Basic and acidic residues" evidence="9">
    <location>
        <begin position="1827"/>
        <end position="1870"/>
    </location>
</feature>
<dbReference type="GO" id="GO:0043130">
    <property type="term" value="F:ubiquitin binding"/>
    <property type="evidence" value="ECO:0007669"/>
    <property type="project" value="InterPro"/>
</dbReference>
<feature type="domain" description="GLUE N-terminal" evidence="12">
    <location>
        <begin position="8"/>
        <end position="237"/>
    </location>
</feature>
<sequence length="2005" mass="211135">MDRFVPLSATTSTLGAHLAPDEEILTLQENVGLYHGSAKSQRQADGTLYLSSHRIIYVDHLSPLHHSCALNLALVRQTEHYTGFLKSSPKITLRLEPPPAHVLAAQKQQQSRLPKPSPLSPSSAAATTAASTTPKYWTCPVCSCPNEDTPKCALCGIPYERSNRDRPSRSLPASKPVEPTASPSLAPTVATDSSFPESDPAIEHVKLSFRKGGDKAFYELLKTTLRQKAWLVSHVPPGARPGSSIQPGLSASPALPPSGSSTLSPSANDLFGPSSPARSTRGTPLTGSSSPYTRPSSSSGTPSVPSFATTVDIDGRRVPMSILSQSNYGAATPSSFASSAYPDPSSRPSAVGIEAILRTTSLSHSQNSTDMLSALGDLEALQKRAKSMVEMAEKLNAQLTRLEAASASPQQANSSGTNSVDSDSATLIRSSLVMLGLPSPAVTPDMVAERSLYELELARELASLLLSHVDDEDESSIESYHSKTRRSKMALMGQGRVLGKGKERSMEEIQELDRSEEELRLLSKSNAAALVELVEMRIAQARKRRLAASNAQQEDGFVTYEDDVEELERVLAESAAGSDGDDVGAAGTGLGRRSGARTRARGLLGLDEVWCVWNRARGVALVPPSDLRACAVHLPRLTEPPLRLRVFPASPSTQASKASKRTGGKTGLCILHTPRYSQSAFEARVLVRLRFTARAARTAAAASQSTTISNTIYGPGLSAFELASRERAPVVLIEQMLSGLEGQLDDLTTNSSTGGSKSRPGEYEMDASIVRDNGKRSGQNTTGIGGGGSNTRWYENEFGKSWESVLAYRAGACADPRSSSTPFALDRLRLDREFIPAPKYILSAGLSLRAQGHERRDAYGQPTRLGAENWAVISGVVDMATSNWVGANGSGGGGPSSAVGTPVTSAVFNQYSACLTLLRLLKVQSLKNTIKDMQQGPFGLFHILLAGKKAELQTRIIAEIDKARSENNANLFNHIYDCIKRNSDRPGWGQSLEASRVVGPGNTLGSASAGASPTSASPSTGYGPGTSSAAGKGTYAAYNHPLASGVPMNKYSWQMPGAYPGGSPSTSTAGIGQAGPRTARATFRPSPFFDVRQHVSTMALCPDAGANERKNVILTFNLTSEVQALLKDPKHQVRLFCTTLEYYNNSVSQPSRAAPTVFPLTCEARVNDRLLSANLKGNRKVSGRVPPPNLNKDSALHLDSRQNKVELSYVNTLYQRYAMICCLVEIHSIDSLVAKVRARPMTVEMVTDSILKLNEDDEIEAGAVKMTLRCPLSAMRIKIPSRSRKCLHRQCFDAETFFQLNEQTPSWSCPVCNQTLNPEDLILDQYVEQILKAVPEDQDSIVVEPDASWHTEDGKVKGGAAKGSTDKGSQANGGSAAWAGAQTTSGGGASNGNQRSQPDVVILDLTPSPPPTPHHAGASSVPASTSTANVAETSSSGQAASSMPASSINATVSGMLNGAQGSGAAPPRRSEPIVIDLTLDSDDDDDPPPPPRTIPSSSRRPPGPPPPPPTGYGMANASASSSTTSLTSAALRQQGSALPARNGSGGSRMDESDSGASRAASADARSVQQGSTGGASRASLGEPASRANATSRPTSHAVASTILHRRTRDENSDAQEDDEDDDDNIVLSPGGAGRRVRRRIGLPGWPEEGASRPGAHETNERGLVRRNGVSSMLEDDDEDDEPLMPRRPRPYSGAGSAHTSAETADTSSSSRRGLLGSPWGGPRPAPSSSGPSPNGQAGGASSGGRLTGDSNAPTDPQRSSLAASTSSLSISHDYGSRSSTSSPSDPRQPRPYSGPQAAVNASSSSYPTGAPPGVYRGWRPPPPSASGRDRDDDRDRDRDRERDRVRGSYRDWDSPRDYDRDRERDRDRHRAALNYGRDSAGPPSSTTLTAGGSTTNRNPSTIHGKTPASYGSGSINTNGAVAPPATVASGSSSVPAVVTARPAIAALPPRPTGAGAIVSRHGLPSRPDAPTSALSSSSSGPVVSAQAASSGSGSSAASGSHTATR</sequence>
<dbReference type="PROSITE" id="PS51495">
    <property type="entry name" value="GLUE"/>
    <property type="match status" value="1"/>
</dbReference>
<feature type="region of interest" description="Disordered" evidence="9">
    <location>
        <begin position="573"/>
        <end position="593"/>
    </location>
</feature>
<evidence type="ECO:0000256" key="5">
    <source>
        <dbReference type="ARBA" id="ARBA00022771"/>
    </source>
</evidence>
<evidence type="ECO:0000259" key="11">
    <source>
        <dbReference type="PROSITE" id="PS51466"/>
    </source>
</evidence>
<keyword evidence="14" id="KW-1185">Reference proteome</keyword>
<reference evidence="13" key="1">
    <citation type="journal article" date="2023" name="PhytoFront">
        <title>Draft Genome Resources of Seven Strains of Tilletia horrida, Causal Agent of Kernel Smut of Rice.</title>
        <authorList>
            <person name="Khanal S."/>
            <person name="Antony Babu S."/>
            <person name="Zhou X.G."/>
        </authorList>
    </citation>
    <scope>NUCLEOTIDE SEQUENCE</scope>
    <source>
        <strain evidence="13">TX6</strain>
    </source>
</reference>
<dbReference type="PROSITE" id="PS51466">
    <property type="entry name" value="PINIT"/>
    <property type="match status" value="1"/>
</dbReference>
<dbReference type="Pfam" id="PF02891">
    <property type="entry name" value="zf-MIZ"/>
    <property type="match status" value="1"/>
</dbReference>
<feature type="compositionally biased region" description="Low complexity" evidence="9">
    <location>
        <begin position="1696"/>
        <end position="1735"/>
    </location>
</feature>